<evidence type="ECO:0000313" key="5">
    <source>
        <dbReference type="Proteomes" id="UP000826651"/>
    </source>
</evidence>
<feature type="signal peptide" evidence="3">
    <location>
        <begin position="1"/>
        <end position="28"/>
    </location>
</feature>
<dbReference type="Proteomes" id="UP000826651">
    <property type="component" value="Unassembled WGS sequence"/>
</dbReference>
<keyword evidence="5" id="KW-1185">Reference proteome</keyword>
<proteinExistence type="inferred from homology"/>
<accession>A0ABS7SBZ7</accession>
<name>A0ABS7SBZ7_9MICO</name>
<reference evidence="4 5" key="1">
    <citation type="submission" date="2021-04" db="EMBL/GenBank/DDBJ databases">
        <title>Ruania sp. nov., isolated from sandy soil of mangrove forest.</title>
        <authorList>
            <person name="Ge X."/>
            <person name="Huang R."/>
            <person name="Liu W."/>
        </authorList>
    </citation>
    <scope>NUCLEOTIDE SEQUENCE [LARGE SCALE GENOMIC DNA]</scope>
    <source>
        <strain evidence="4 5">N2-46</strain>
    </source>
</reference>
<dbReference type="EMBL" id="JAGSHT010000016">
    <property type="protein sequence ID" value="MBZ2197867.1"/>
    <property type="molecule type" value="Genomic_DNA"/>
</dbReference>
<evidence type="ECO:0000256" key="2">
    <source>
        <dbReference type="ARBA" id="ARBA00022448"/>
    </source>
</evidence>
<keyword evidence="2" id="KW-0813">Transport</keyword>
<protein>
    <submittedName>
        <fullName evidence="4">Extracellular solute-binding protein</fullName>
    </submittedName>
</protein>
<dbReference type="PANTHER" id="PTHR43649">
    <property type="entry name" value="ARABINOSE-BINDING PROTEIN-RELATED"/>
    <property type="match status" value="1"/>
</dbReference>
<dbReference type="InterPro" id="IPR050490">
    <property type="entry name" value="Bact_solute-bd_prot1"/>
</dbReference>
<keyword evidence="3" id="KW-0732">Signal</keyword>
<feature type="chain" id="PRO_5046426544" evidence="3">
    <location>
        <begin position="29"/>
        <end position="419"/>
    </location>
</feature>
<sequence>MKFRQARPLVIGATAAALLLAGCSGSSGGGSDDSVEITWWMLTPEESEVAAFDALIEEFESANEGVTINLETRATDQHKEALRTSVGTSGAPDIYFMWTGYGLGGEFVGLGASMDLTDAYAEYGWEERFDGATMGAITQYGQYDGVPWTSAGEFIYYHKDLFEQAGLEVPETYDAFVEVAETLSAQGVTPIEFGGTVNWHVMRFLDSLLETSCGADTMDTLLALEGDWGAEACVEEAFAELKTWGDNYFNEGYLGIDNLQSSQLFYTGDAAMAYEGDWFNAQMVDNGVDVEEIGIFAFPTDTGRLYGLSEALYVSPNTEHPDEVMAFLDFVSSEESQSEIAGVFGARSVNVNVPVSADNPLNAVVAELAGEATGSYVNNDQALPLDVTTEYWRVQNSVLTGDIDPADAGSTLQDFIDAR</sequence>
<evidence type="ECO:0000313" key="4">
    <source>
        <dbReference type="EMBL" id="MBZ2197867.1"/>
    </source>
</evidence>
<comment type="caution">
    <text evidence="4">The sequence shown here is derived from an EMBL/GenBank/DDBJ whole genome shotgun (WGS) entry which is preliminary data.</text>
</comment>
<evidence type="ECO:0000256" key="3">
    <source>
        <dbReference type="SAM" id="SignalP"/>
    </source>
</evidence>
<dbReference type="InterPro" id="IPR006059">
    <property type="entry name" value="SBP"/>
</dbReference>
<dbReference type="RefSeq" id="WP_223408074.1">
    <property type="nucleotide sequence ID" value="NZ_JAGSHT010000016.1"/>
</dbReference>
<evidence type="ECO:0000256" key="1">
    <source>
        <dbReference type="ARBA" id="ARBA00008520"/>
    </source>
</evidence>
<dbReference type="Pfam" id="PF01547">
    <property type="entry name" value="SBP_bac_1"/>
    <property type="match status" value="1"/>
</dbReference>
<dbReference type="Gene3D" id="3.40.190.10">
    <property type="entry name" value="Periplasmic binding protein-like II"/>
    <property type="match status" value="2"/>
</dbReference>
<gene>
    <name evidence="4" type="ORF">KCQ71_17025</name>
</gene>
<dbReference type="SUPFAM" id="SSF53850">
    <property type="entry name" value="Periplasmic binding protein-like II"/>
    <property type="match status" value="1"/>
</dbReference>
<dbReference type="PANTHER" id="PTHR43649:SF29">
    <property type="entry name" value="OSMOPROTECTIVE COMPOUNDS-BINDING PROTEIN GGTB"/>
    <property type="match status" value="1"/>
</dbReference>
<dbReference type="PROSITE" id="PS51257">
    <property type="entry name" value="PROKAR_LIPOPROTEIN"/>
    <property type="match status" value="1"/>
</dbReference>
<organism evidence="4 5">
    <name type="scientific">Occultella gossypii</name>
    <dbReference type="NCBI Taxonomy" id="2800820"/>
    <lineage>
        <taxon>Bacteria</taxon>
        <taxon>Bacillati</taxon>
        <taxon>Actinomycetota</taxon>
        <taxon>Actinomycetes</taxon>
        <taxon>Micrococcales</taxon>
        <taxon>Ruaniaceae</taxon>
        <taxon>Occultella</taxon>
    </lineage>
</organism>
<comment type="similarity">
    <text evidence="1">Belongs to the bacterial solute-binding protein 1 family.</text>
</comment>